<evidence type="ECO:0000256" key="1">
    <source>
        <dbReference type="SAM" id="MobiDB-lite"/>
    </source>
</evidence>
<accession>A0AAV7W8U7</accession>
<organism evidence="2 3">
    <name type="scientific">Pleurodeles waltl</name>
    <name type="common">Iberian ribbed newt</name>
    <dbReference type="NCBI Taxonomy" id="8319"/>
    <lineage>
        <taxon>Eukaryota</taxon>
        <taxon>Metazoa</taxon>
        <taxon>Chordata</taxon>
        <taxon>Craniata</taxon>
        <taxon>Vertebrata</taxon>
        <taxon>Euteleostomi</taxon>
        <taxon>Amphibia</taxon>
        <taxon>Batrachia</taxon>
        <taxon>Caudata</taxon>
        <taxon>Salamandroidea</taxon>
        <taxon>Salamandridae</taxon>
        <taxon>Pleurodelinae</taxon>
        <taxon>Pleurodeles</taxon>
    </lineage>
</organism>
<name>A0AAV7W8U7_PLEWA</name>
<feature type="compositionally biased region" description="Polar residues" evidence="1">
    <location>
        <begin position="30"/>
        <end position="46"/>
    </location>
</feature>
<feature type="region of interest" description="Disordered" evidence="1">
    <location>
        <begin position="1"/>
        <end position="48"/>
    </location>
</feature>
<evidence type="ECO:0000313" key="2">
    <source>
        <dbReference type="EMBL" id="KAJ1210438.1"/>
    </source>
</evidence>
<reference evidence="2" key="1">
    <citation type="journal article" date="2022" name="bioRxiv">
        <title>Sequencing and chromosome-scale assembly of the giantPleurodeles waltlgenome.</title>
        <authorList>
            <person name="Brown T."/>
            <person name="Elewa A."/>
            <person name="Iarovenko S."/>
            <person name="Subramanian E."/>
            <person name="Araus A.J."/>
            <person name="Petzold A."/>
            <person name="Susuki M."/>
            <person name="Suzuki K.-i.T."/>
            <person name="Hayashi T."/>
            <person name="Toyoda A."/>
            <person name="Oliveira C."/>
            <person name="Osipova E."/>
            <person name="Leigh N.D."/>
            <person name="Simon A."/>
            <person name="Yun M.H."/>
        </authorList>
    </citation>
    <scope>NUCLEOTIDE SEQUENCE</scope>
    <source>
        <strain evidence="2">20211129_DDA</strain>
        <tissue evidence="2">Liver</tissue>
    </source>
</reference>
<proteinExistence type="predicted"/>
<evidence type="ECO:0000313" key="3">
    <source>
        <dbReference type="Proteomes" id="UP001066276"/>
    </source>
</evidence>
<dbReference type="AlphaFoldDB" id="A0AAV7W8U7"/>
<dbReference type="Proteomes" id="UP001066276">
    <property type="component" value="Chromosome 1_2"/>
</dbReference>
<protein>
    <submittedName>
        <fullName evidence="2">Uncharacterized protein</fullName>
    </submittedName>
</protein>
<feature type="compositionally biased region" description="Basic and acidic residues" evidence="1">
    <location>
        <begin position="1"/>
        <end position="21"/>
    </location>
</feature>
<keyword evidence="3" id="KW-1185">Reference proteome</keyword>
<gene>
    <name evidence="2" type="ORF">NDU88_005802</name>
</gene>
<sequence length="140" mass="15505">MEKEHGVPEGAEERASDAEQGKRRRGTESGDPTAQDKNANRSSSLEEQCAAVPDAMAYHLQPSIFWLAGFLKLKKEEGDTYITSNTKTKPSTSAERSLDEVQGEICTLTKHVLAWLCLLKRKIKEEEDPLNGSMDSVVLI</sequence>
<dbReference type="EMBL" id="JANPWB010000002">
    <property type="protein sequence ID" value="KAJ1210438.1"/>
    <property type="molecule type" value="Genomic_DNA"/>
</dbReference>
<comment type="caution">
    <text evidence="2">The sequence shown here is derived from an EMBL/GenBank/DDBJ whole genome shotgun (WGS) entry which is preliminary data.</text>
</comment>